<feature type="signal peptide" evidence="3">
    <location>
        <begin position="1"/>
        <end position="25"/>
    </location>
</feature>
<reference evidence="6" key="1">
    <citation type="submission" date="2025-08" db="UniProtKB">
        <authorList>
            <consortium name="RefSeq"/>
        </authorList>
    </citation>
    <scope>IDENTIFICATION</scope>
</reference>
<dbReference type="InterPro" id="IPR007110">
    <property type="entry name" value="Ig-like_dom"/>
</dbReference>
<evidence type="ECO:0000259" key="4">
    <source>
        <dbReference type="PROSITE" id="PS50835"/>
    </source>
</evidence>
<dbReference type="SUPFAM" id="SSF48726">
    <property type="entry name" value="Immunoglobulin"/>
    <property type="match status" value="2"/>
</dbReference>
<sequence length="535" mass="59439">MDTQRLIRLFGISFTAACLLTTSQGINIEMPRSVKAVVGSCVLVPCQTQSHTRVNWYKHQSMGWPVIYDEKKPLDVISEFRGRTSVPGHPSEGNCTLRIDNVRMSDGITLFPYINPESDKYYTPTVQIQPQSTTVPEISGPESPVTEGEVLNINCSILHSCPPSPPAIEWRGLSVNTTEVTTERLDTGMWVTVYTVRVNASYHQHRKEVHCRSSFGNSMTESGNLILDILYAPMNVTLNSENPTIAEHDTILLKCDSMSNPRAVSYQYLITNGKNPSQVNSSRDSLTITDVQRNFSAACAANNGIGTRWSAKTSPDIAFVSILLSDSFCLETDKMLKCVCRVEAHPDAIVTWMLNGSADLPTSVVPTITIKGNIRSYEVMLEGELAKQRPVVCVAKTPYSNTTQQMTIKAANTSFPWIPILAGAFGFLGLCGLLICCCRPKKKRESRSSDRSGSLNINMERPEGAPKAEAKSMRTQKLEEHKLRNDGKKDEHATESDPIYDNDTFLQCRWTQQEEEDIYLNDFEGEGAGNIYLNT</sequence>
<gene>
    <name evidence="6" type="primary">LOC116222446</name>
</gene>
<keyword evidence="5" id="KW-1185">Reference proteome</keyword>
<feature type="transmembrane region" description="Helical" evidence="2">
    <location>
        <begin position="417"/>
        <end position="438"/>
    </location>
</feature>
<dbReference type="PANTHER" id="PTHR46484">
    <property type="entry name" value="SI:CH211-171H4.5-RELATED"/>
    <property type="match status" value="1"/>
</dbReference>
<accession>A0A6P8GA52</accession>
<dbReference type="Pfam" id="PF07686">
    <property type="entry name" value="V-set"/>
    <property type="match status" value="1"/>
</dbReference>
<dbReference type="InterPro" id="IPR036179">
    <property type="entry name" value="Ig-like_dom_sf"/>
</dbReference>
<name>A0A6P8GA52_CLUHA</name>
<feature type="chain" id="PRO_5028140826" evidence="3">
    <location>
        <begin position="26"/>
        <end position="535"/>
    </location>
</feature>
<dbReference type="Proteomes" id="UP000515152">
    <property type="component" value="Chromosome 11"/>
</dbReference>
<dbReference type="RefSeq" id="XP_031432452.1">
    <property type="nucleotide sequence ID" value="XM_031576592.2"/>
</dbReference>
<keyword evidence="2" id="KW-0472">Membrane</keyword>
<keyword evidence="2" id="KW-0812">Transmembrane</keyword>
<dbReference type="KEGG" id="char:116222446"/>
<feature type="region of interest" description="Disordered" evidence="1">
    <location>
        <begin position="444"/>
        <end position="499"/>
    </location>
</feature>
<feature type="domain" description="Ig-like" evidence="4">
    <location>
        <begin position="130"/>
        <end position="170"/>
    </location>
</feature>
<organism evidence="5 6">
    <name type="scientific">Clupea harengus</name>
    <name type="common">Atlantic herring</name>
    <dbReference type="NCBI Taxonomy" id="7950"/>
    <lineage>
        <taxon>Eukaryota</taxon>
        <taxon>Metazoa</taxon>
        <taxon>Chordata</taxon>
        <taxon>Craniata</taxon>
        <taxon>Vertebrata</taxon>
        <taxon>Euteleostomi</taxon>
        <taxon>Actinopterygii</taxon>
        <taxon>Neopterygii</taxon>
        <taxon>Teleostei</taxon>
        <taxon>Clupei</taxon>
        <taxon>Clupeiformes</taxon>
        <taxon>Clupeoidei</taxon>
        <taxon>Clupeidae</taxon>
        <taxon>Clupea</taxon>
    </lineage>
</organism>
<dbReference type="GeneID" id="116222446"/>
<dbReference type="InterPro" id="IPR013783">
    <property type="entry name" value="Ig-like_fold"/>
</dbReference>
<dbReference type="Gene3D" id="2.60.40.10">
    <property type="entry name" value="Immunoglobulins"/>
    <property type="match status" value="3"/>
</dbReference>
<evidence type="ECO:0000313" key="5">
    <source>
        <dbReference type="Proteomes" id="UP000515152"/>
    </source>
</evidence>
<dbReference type="PANTHER" id="PTHR46484:SF1">
    <property type="entry name" value="SCHWANN CELL MYELIN PROTEIN-RELATED"/>
    <property type="match status" value="1"/>
</dbReference>
<dbReference type="AlphaFoldDB" id="A0A6P8GA52"/>
<keyword evidence="2" id="KW-1133">Transmembrane helix</keyword>
<dbReference type="InterPro" id="IPR013106">
    <property type="entry name" value="Ig_V-set"/>
</dbReference>
<dbReference type="PROSITE" id="PS50835">
    <property type="entry name" value="IG_LIKE"/>
    <property type="match status" value="1"/>
</dbReference>
<feature type="compositionally biased region" description="Basic and acidic residues" evidence="1">
    <location>
        <begin position="460"/>
        <end position="495"/>
    </location>
</feature>
<evidence type="ECO:0000256" key="1">
    <source>
        <dbReference type="SAM" id="MobiDB-lite"/>
    </source>
</evidence>
<keyword evidence="3" id="KW-0732">Signal</keyword>
<evidence type="ECO:0000313" key="6">
    <source>
        <dbReference type="RefSeq" id="XP_031432452.1"/>
    </source>
</evidence>
<evidence type="ECO:0000256" key="3">
    <source>
        <dbReference type="SAM" id="SignalP"/>
    </source>
</evidence>
<evidence type="ECO:0000256" key="2">
    <source>
        <dbReference type="SAM" id="Phobius"/>
    </source>
</evidence>
<dbReference type="OrthoDB" id="10039395at2759"/>
<proteinExistence type="predicted"/>
<protein>
    <submittedName>
        <fullName evidence="6">Sialoadhesin-like isoform X1</fullName>
    </submittedName>
</protein>